<reference evidence="2" key="1">
    <citation type="submission" date="2018-05" db="EMBL/GenBank/DDBJ databases">
        <title>Draft genome of Mucuna pruriens seed.</title>
        <authorList>
            <person name="Nnadi N.E."/>
            <person name="Vos R."/>
            <person name="Hasami M.H."/>
            <person name="Devisetty U.K."/>
            <person name="Aguiy J.C."/>
        </authorList>
    </citation>
    <scope>NUCLEOTIDE SEQUENCE [LARGE SCALE GENOMIC DNA]</scope>
    <source>
        <strain evidence="2">JCA_2017</strain>
    </source>
</reference>
<dbReference type="STRING" id="157652.A0A371FN10"/>
<feature type="non-terminal residue" evidence="2">
    <location>
        <position position="1"/>
    </location>
</feature>
<sequence length="143" mass="15765">DALDGIEFARGSPRSKWGSIRAALGHPKPFDLRYVAVGNEDCGHVNYRGNYLNFHDAIRFAFPDIKIISNCDASSSPLNHPADLFDFHIYTDSNGMFSKSTKFDLTPRSGPKVIPQTSSLKKNGTDINVILSSYSVTSLDLLI</sequence>
<dbReference type="Proteomes" id="UP000257109">
    <property type="component" value="Unassembled WGS sequence"/>
</dbReference>
<evidence type="ECO:0000259" key="1">
    <source>
        <dbReference type="Pfam" id="PF22848"/>
    </source>
</evidence>
<protein>
    <submittedName>
        <fullName evidence="2">Alpha-L-arabinofuranosidase 2</fullName>
    </submittedName>
</protein>
<dbReference type="InterPro" id="IPR051563">
    <property type="entry name" value="Glycosyl_Hydrolase_51"/>
</dbReference>
<accession>A0A371FN10</accession>
<dbReference type="Gene3D" id="3.20.20.80">
    <property type="entry name" value="Glycosidases"/>
    <property type="match status" value="1"/>
</dbReference>
<proteinExistence type="predicted"/>
<dbReference type="SUPFAM" id="SSF51445">
    <property type="entry name" value="(Trans)glycosidases"/>
    <property type="match status" value="1"/>
</dbReference>
<keyword evidence="3" id="KW-1185">Reference proteome</keyword>
<dbReference type="InterPro" id="IPR017853">
    <property type="entry name" value="GH"/>
</dbReference>
<gene>
    <name evidence="2" type="primary">ASD2</name>
    <name evidence="2" type="ORF">CR513_39819</name>
</gene>
<dbReference type="OrthoDB" id="1412498at2759"/>
<evidence type="ECO:0000313" key="2">
    <source>
        <dbReference type="EMBL" id="RDX79728.1"/>
    </source>
</evidence>
<dbReference type="Pfam" id="PF22848">
    <property type="entry name" value="ASD1_dom"/>
    <property type="match status" value="1"/>
</dbReference>
<dbReference type="InterPro" id="IPR055235">
    <property type="entry name" value="ASD1_cat"/>
</dbReference>
<evidence type="ECO:0000313" key="3">
    <source>
        <dbReference type="Proteomes" id="UP000257109"/>
    </source>
</evidence>
<dbReference type="PANTHER" id="PTHR31776">
    <property type="entry name" value="ALPHA-L-ARABINOFURANOSIDASE 1"/>
    <property type="match status" value="1"/>
</dbReference>
<name>A0A371FN10_MUCPR</name>
<feature type="domain" description="Alpha-L-arabinofuranosidase 1 catalytic" evidence="1">
    <location>
        <begin position="1"/>
        <end position="106"/>
    </location>
</feature>
<comment type="caution">
    <text evidence="2">The sequence shown here is derived from an EMBL/GenBank/DDBJ whole genome shotgun (WGS) entry which is preliminary data.</text>
</comment>
<dbReference type="GO" id="GO:0046556">
    <property type="term" value="F:alpha-L-arabinofuranosidase activity"/>
    <property type="evidence" value="ECO:0007669"/>
    <property type="project" value="TreeGrafter"/>
</dbReference>
<organism evidence="2 3">
    <name type="scientific">Mucuna pruriens</name>
    <name type="common">Velvet bean</name>
    <name type="synonym">Dolichos pruriens</name>
    <dbReference type="NCBI Taxonomy" id="157652"/>
    <lineage>
        <taxon>Eukaryota</taxon>
        <taxon>Viridiplantae</taxon>
        <taxon>Streptophyta</taxon>
        <taxon>Embryophyta</taxon>
        <taxon>Tracheophyta</taxon>
        <taxon>Spermatophyta</taxon>
        <taxon>Magnoliopsida</taxon>
        <taxon>eudicotyledons</taxon>
        <taxon>Gunneridae</taxon>
        <taxon>Pentapetalae</taxon>
        <taxon>rosids</taxon>
        <taxon>fabids</taxon>
        <taxon>Fabales</taxon>
        <taxon>Fabaceae</taxon>
        <taxon>Papilionoideae</taxon>
        <taxon>50 kb inversion clade</taxon>
        <taxon>NPAAA clade</taxon>
        <taxon>indigoferoid/millettioid clade</taxon>
        <taxon>Phaseoleae</taxon>
        <taxon>Mucuna</taxon>
    </lineage>
</organism>
<dbReference type="EMBL" id="QJKJ01008449">
    <property type="protein sequence ID" value="RDX79728.1"/>
    <property type="molecule type" value="Genomic_DNA"/>
</dbReference>
<dbReference type="PANTHER" id="PTHR31776:SF18">
    <property type="entry name" value="NON-REDUCING END ALPHA-L-ARABINOFURANOSIDASE"/>
    <property type="match status" value="1"/>
</dbReference>
<dbReference type="AlphaFoldDB" id="A0A371FN10"/>